<sequence>MNVMKKDILPQQLRAARALIDWTREDLASASGLTVRTLARIESSQTIPRQTTLEALAKALETAGIEFISENGGGPGVRLSRRLDGK</sequence>
<dbReference type="InterPro" id="IPR001387">
    <property type="entry name" value="Cro/C1-type_HTH"/>
</dbReference>
<dbReference type="Proteomes" id="UP000273786">
    <property type="component" value="Unassembled WGS sequence"/>
</dbReference>
<organism evidence="2 3">
    <name type="scientific">Mesorhizobium tamadayense</name>
    <dbReference type="NCBI Taxonomy" id="425306"/>
    <lineage>
        <taxon>Bacteria</taxon>
        <taxon>Pseudomonadati</taxon>
        <taxon>Pseudomonadota</taxon>
        <taxon>Alphaproteobacteria</taxon>
        <taxon>Hyphomicrobiales</taxon>
        <taxon>Phyllobacteriaceae</taxon>
        <taxon>Mesorhizobium</taxon>
    </lineage>
</organism>
<accession>A0A3P3G4X2</accession>
<evidence type="ECO:0000259" key="1">
    <source>
        <dbReference type="PROSITE" id="PS50943"/>
    </source>
</evidence>
<dbReference type="GO" id="GO:0003677">
    <property type="term" value="F:DNA binding"/>
    <property type="evidence" value="ECO:0007669"/>
    <property type="project" value="InterPro"/>
</dbReference>
<dbReference type="Gene3D" id="1.10.260.40">
    <property type="entry name" value="lambda repressor-like DNA-binding domains"/>
    <property type="match status" value="1"/>
</dbReference>
<dbReference type="SMART" id="SM00530">
    <property type="entry name" value="HTH_XRE"/>
    <property type="match status" value="1"/>
</dbReference>
<reference evidence="2 3" key="1">
    <citation type="submission" date="2018-11" db="EMBL/GenBank/DDBJ databases">
        <title>the genome of Mesorhizobium tamadayense DSM 28320.</title>
        <authorList>
            <person name="Gao J."/>
        </authorList>
    </citation>
    <scope>NUCLEOTIDE SEQUENCE [LARGE SCALE GENOMIC DNA]</scope>
    <source>
        <strain evidence="2 3">DSM 28320</strain>
    </source>
</reference>
<dbReference type="OrthoDB" id="4419620at2"/>
<evidence type="ECO:0000313" key="2">
    <source>
        <dbReference type="EMBL" id="RRI05572.1"/>
    </source>
</evidence>
<dbReference type="InterPro" id="IPR010982">
    <property type="entry name" value="Lambda_DNA-bd_dom_sf"/>
</dbReference>
<dbReference type="AlphaFoldDB" id="A0A3P3G4X2"/>
<protein>
    <submittedName>
        <fullName evidence="2">XRE family transcriptional regulator</fullName>
    </submittedName>
</protein>
<dbReference type="CDD" id="cd00093">
    <property type="entry name" value="HTH_XRE"/>
    <property type="match status" value="1"/>
</dbReference>
<keyword evidence="3" id="KW-1185">Reference proteome</keyword>
<dbReference type="PROSITE" id="PS50943">
    <property type="entry name" value="HTH_CROC1"/>
    <property type="match status" value="1"/>
</dbReference>
<gene>
    <name evidence="2" type="ORF">EH240_05810</name>
</gene>
<dbReference type="SUPFAM" id="SSF47413">
    <property type="entry name" value="lambda repressor-like DNA-binding domains"/>
    <property type="match status" value="1"/>
</dbReference>
<feature type="domain" description="HTH cro/C1-type" evidence="1">
    <location>
        <begin position="13"/>
        <end position="67"/>
    </location>
</feature>
<dbReference type="Pfam" id="PF01381">
    <property type="entry name" value="HTH_3"/>
    <property type="match status" value="1"/>
</dbReference>
<dbReference type="EMBL" id="RQXT01000005">
    <property type="protein sequence ID" value="RRI05572.1"/>
    <property type="molecule type" value="Genomic_DNA"/>
</dbReference>
<name>A0A3P3G4X2_9HYPH</name>
<evidence type="ECO:0000313" key="3">
    <source>
        <dbReference type="Proteomes" id="UP000273786"/>
    </source>
</evidence>
<comment type="caution">
    <text evidence="2">The sequence shown here is derived from an EMBL/GenBank/DDBJ whole genome shotgun (WGS) entry which is preliminary data.</text>
</comment>
<proteinExistence type="predicted"/>